<dbReference type="AlphaFoldDB" id="A0A4Z2F711"/>
<evidence type="ECO:0000256" key="1">
    <source>
        <dbReference type="SAM" id="MobiDB-lite"/>
    </source>
</evidence>
<protein>
    <submittedName>
        <fullName evidence="2">Uncharacterized protein</fullName>
    </submittedName>
</protein>
<sequence>MFQSDDTAPPPSSSSSSSSSSSPHGCKLAPAMPRRSHPSSSLISRGNRPQSCIKVRQLQYRELPWGVPAPPVTSTGCLRTLWMRFSPPCYQQSGTAAACHGDRQADPRRQTACEDRQADPRREEEQISQLLSELPFGSDRQSNSVIVVNTSNGVQQKKRSV</sequence>
<evidence type="ECO:0000313" key="2">
    <source>
        <dbReference type="EMBL" id="TNN36918.1"/>
    </source>
</evidence>
<feature type="region of interest" description="Disordered" evidence="1">
    <location>
        <begin position="1"/>
        <end position="48"/>
    </location>
</feature>
<gene>
    <name evidence="2" type="ORF">EYF80_052916</name>
</gene>
<evidence type="ECO:0000313" key="3">
    <source>
        <dbReference type="Proteomes" id="UP000314294"/>
    </source>
</evidence>
<organism evidence="2 3">
    <name type="scientific">Liparis tanakae</name>
    <name type="common">Tanaka's snailfish</name>
    <dbReference type="NCBI Taxonomy" id="230148"/>
    <lineage>
        <taxon>Eukaryota</taxon>
        <taxon>Metazoa</taxon>
        <taxon>Chordata</taxon>
        <taxon>Craniata</taxon>
        <taxon>Vertebrata</taxon>
        <taxon>Euteleostomi</taxon>
        <taxon>Actinopterygii</taxon>
        <taxon>Neopterygii</taxon>
        <taxon>Teleostei</taxon>
        <taxon>Neoteleostei</taxon>
        <taxon>Acanthomorphata</taxon>
        <taxon>Eupercaria</taxon>
        <taxon>Perciformes</taxon>
        <taxon>Cottioidei</taxon>
        <taxon>Cottales</taxon>
        <taxon>Liparidae</taxon>
        <taxon>Liparis</taxon>
    </lineage>
</organism>
<feature type="region of interest" description="Disordered" evidence="1">
    <location>
        <begin position="93"/>
        <end position="127"/>
    </location>
</feature>
<feature type="compositionally biased region" description="Polar residues" evidence="1">
    <location>
        <begin position="38"/>
        <end position="48"/>
    </location>
</feature>
<dbReference type="EMBL" id="SRLO01001554">
    <property type="protein sequence ID" value="TNN36918.1"/>
    <property type="molecule type" value="Genomic_DNA"/>
</dbReference>
<name>A0A4Z2F711_9TELE</name>
<reference evidence="2 3" key="1">
    <citation type="submission" date="2019-03" db="EMBL/GenBank/DDBJ databases">
        <title>First draft genome of Liparis tanakae, snailfish: a comprehensive survey of snailfish specific genes.</title>
        <authorList>
            <person name="Kim W."/>
            <person name="Song I."/>
            <person name="Jeong J.-H."/>
            <person name="Kim D."/>
            <person name="Kim S."/>
            <person name="Ryu S."/>
            <person name="Song J.Y."/>
            <person name="Lee S.K."/>
        </authorList>
    </citation>
    <scope>NUCLEOTIDE SEQUENCE [LARGE SCALE GENOMIC DNA]</scope>
    <source>
        <tissue evidence="2">Muscle</tissue>
    </source>
</reference>
<keyword evidence="3" id="KW-1185">Reference proteome</keyword>
<feature type="compositionally biased region" description="Low complexity" evidence="1">
    <location>
        <begin position="13"/>
        <end position="23"/>
    </location>
</feature>
<proteinExistence type="predicted"/>
<comment type="caution">
    <text evidence="2">The sequence shown here is derived from an EMBL/GenBank/DDBJ whole genome shotgun (WGS) entry which is preliminary data.</text>
</comment>
<feature type="compositionally biased region" description="Basic and acidic residues" evidence="1">
    <location>
        <begin position="100"/>
        <end position="125"/>
    </location>
</feature>
<accession>A0A4Z2F711</accession>
<dbReference type="Proteomes" id="UP000314294">
    <property type="component" value="Unassembled WGS sequence"/>
</dbReference>